<gene>
    <name evidence="1" type="ORF">NK662_21160</name>
</gene>
<evidence type="ECO:0000313" key="2">
    <source>
        <dbReference type="Proteomes" id="UP001156102"/>
    </source>
</evidence>
<organism evidence="1 2">
    <name type="scientific">Ectobacillus ponti</name>
    <dbReference type="NCBI Taxonomy" id="2961894"/>
    <lineage>
        <taxon>Bacteria</taxon>
        <taxon>Bacillati</taxon>
        <taxon>Bacillota</taxon>
        <taxon>Bacilli</taxon>
        <taxon>Bacillales</taxon>
        <taxon>Bacillaceae</taxon>
        <taxon>Ectobacillus</taxon>
    </lineage>
</organism>
<accession>A0AA42BR70</accession>
<dbReference type="AlphaFoldDB" id="A0AA42BR70"/>
<name>A0AA42BR70_9BACI</name>
<keyword evidence="2" id="KW-1185">Reference proteome</keyword>
<dbReference type="Proteomes" id="UP001156102">
    <property type="component" value="Unassembled WGS sequence"/>
</dbReference>
<reference evidence="1" key="1">
    <citation type="submission" date="2022-07" db="EMBL/GenBank/DDBJ databases">
        <authorList>
            <person name="Li W.-J."/>
            <person name="Deng Q.-Q."/>
        </authorList>
    </citation>
    <scope>NUCLEOTIDE SEQUENCE</scope>
    <source>
        <strain evidence="1">SYSU M60031</strain>
    </source>
</reference>
<proteinExistence type="predicted"/>
<dbReference type="RefSeq" id="WP_254760963.1">
    <property type="nucleotide sequence ID" value="NZ_JANCLT010000018.1"/>
</dbReference>
<comment type="caution">
    <text evidence="1">The sequence shown here is derived from an EMBL/GenBank/DDBJ whole genome shotgun (WGS) entry which is preliminary data.</text>
</comment>
<evidence type="ECO:0000313" key="1">
    <source>
        <dbReference type="EMBL" id="MCP8971035.1"/>
    </source>
</evidence>
<dbReference type="EMBL" id="JANCLT010000018">
    <property type="protein sequence ID" value="MCP8971035.1"/>
    <property type="molecule type" value="Genomic_DNA"/>
</dbReference>
<sequence>MTQHIYISSPSPLSTGSFGLNPVSPEQPNVYATELDFAHIHFEDNWNEKQQRRTPFSSHLTYEYQVALWYGIPVKRGVRRTPEEEKCLRLLYQYVEEALQQSGVVEYFASWHGEEEDLLLKWKTVRWEEIQTPYDLVLEDRELWTIVRE</sequence>
<protein>
    <submittedName>
        <fullName evidence="1">Uncharacterized protein</fullName>
    </submittedName>
</protein>